<name>A0A9W6UWU0_9ACTN</name>
<sequence>MSKADAAVTGRSHDGAAYGDAPGTKERVTVNLTGKGAAALAELGRTGDSKTDIINRALSIYEYFERIIREGGAVYVRERGSEEFIRVQFL</sequence>
<dbReference type="EMBL" id="BSRZ01000008">
    <property type="protein sequence ID" value="GLW65403.1"/>
    <property type="molecule type" value="Genomic_DNA"/>
</dbReference>
<protein>
    <submittedName>
        <fullName evidence="2">Uncharacterized protein</fullName>
    </submittedName>
</protein>
<evidence type="ECO:0000313" key="2">
    <source>
        <dbReference type="EMBL" id="GLW65403.1"/>
    </source>
</evidence>
<gene>
    <name evidence="2" type="ORF">Arub01_36470</name>
</gene>
<dbReference type="AlphaFoldDB" id="A0A9W6UWU0"/>
<evidence type="ECO:0000313" key="3">
    <source>
        <dbReference type="Proteomes" id="UP001165124"/>
    </source>
</evidence>
<reference evidence="2" key="1">
    <citation type="submission" date="2023-02" db="EMBL/GenBank/DDBJ databases">
        <title>Actinomadura rubrobrunea NBRC 14622.</title>
        <authorList>
            <person name="Ichikawa N."/>
            <person name="Sato H."/>
            <person name="Tonouchi N."/>
        </authorList>
    </citation>
    <scope>NUCLEOTIDE SEQUENCE</scope>
    <source>
        <strain evidence="2">NBRC 14622</strain>
    </source>
</reference>
<dbReference type="RefSeq" id="WP_217998482.1">
    <property type="nucleotide sequence ID" value="NZ_BSRZ01000008.1"/>
</dbReference>
<dbReference type="Proteomes" id="UP001165124">
    <property type="component" value="Unassembled WGS sequence"/>
</dbReference>
<proteinExistence type="predicted"/>
<accession>A0A9W6UWU0</accession>
<feature type="region of interest" description="Disordered" evidence="1">
    <location>
        <begin position="1"/>
        <end position="23"/>
    </location>
</feature>
<comment type="caution">
    <text evidence="2">The sequence shown here is derived from an EMBL/GenBank/DDBJ whole genome shotgun (WGS) entry which is preliminary data.</text>
</comment>
<organism evidence="2 3">
    <name type="scientific">Actinomadura rubrobrunea</name>
    <dbReference type="NCBI Taxonomy" id="115335"/>
    <lineage>
        <taxon>Bacteria</taxon>
        <taxon>Bacillati</taxon>
        <taxon>Actinomycetota</taxon>
        <taxon>Actinomycetes</taxon>
        <taxon>Streptosporangiales</taxon>
        <taxon>Thermomonosporaceae</taxon>
        <taxon>Actinomadura</taxon>
    </lineage>
</organism>
<evidence type="ECO:0000256" key="1">
    <source>
        <dbReference type="SAM" id="MobiDB-lite"/>
    </source>
</evidence>
<keyword evidence="3" id="KW-1185">Reference proteome</keyword>